<name>X0UX44_9ZZZZ</name>
<gene>
    <name evidence="1" type="ORF">S01H1_32653</name>
</gene>
<proteinExistence type="predicted"/>
<comment type="caution">
    <text evidence="1">The sequence shown here is derived from an EMBL/GenBank/DDBJ whole genome shotgun (WGS) entry which is preliminary data.</text>
</comment>
<accession>X0UX44</accession>
<feature type="non-terminal residue" evidence="1">
    <location>
        <position position="192"/>
    </location>
</feature>
<protein>
    <submittedName>
        <fullName evidence="1">Uncharacterized protein</fullName>
    </submittedName>
</protein>
<evidence type="ECO:0000313" key="1">
    <source>
        <dbReference type="EMBL" id="GAG04878.1"/>
    </source>
</evidence>
<reference evidence="1" key="1">
    <citation type="journal article" date="2014" name="Front. Microbiol.">
        <title>High frequency of phylogenetically diverse reductive dehalogenase-homologous genes in deep subseafloor sedimentary metagenomes.</title>
        <authorList>
            <person name="Kawai M."/>
            <person name="Futagami T."/>
            <person name="Toyoda A."/>
            <person name="Takaki Y."/>
            <person name="Nishi S."/>
            <person name="Hori S."/>
            <person name="Arai W."/>
            <person name="Tsubouchi T."/>
            <person name="Morono Y."/>
            <person name="Uchiyama I."/>
            <person name="Ito T."/>
            <person name="Fujiyama A."/>
            <person name="Inagaki F."/>
            <person name="Takami H."/>
        </authorList>
    </citation>
    <scope>NUCLEOTIDE SEQUENCE</scope>
    <source>
        <strain evidence="1">Expedition CK06-06</strain>
    </source>
</reference>
<dbReference type="EMBL" id="BARS01020230">
    <property type="protein sequence ID" value="GAG04878.1"/>
    <property type="molecule type" value="Genomic_DNA"/>
</dbReference>
<sequence>MAIKGRISSRVVRIASFLPKRARKGSRMIRPIRLLIAFAVWGSATITFAETTFVETFEGGSNEGNWTFGSPNGFIDSVGGNPGAFFHDPYLDTYAPQPRTTVVGDSEFTGDYRAKGVMSVGIDLKTFYVDFSADGRPLSVILVSDNDTPYYYYDDWGAYLIGDLNVPRPGEDWLSYDFDIPSQATELPPDWS</sequence>
<organism evidence="1">
    <name type="scientific">marine sediment metagenome</name>
    <dbReference type="NCBI Taxonomy" id="412755"/>
    <lineage>
        <taxon>unclassified sequences</taxon>
        <taxon>metagenomes</taxon>
        <taxon>ecological metagenomes</taxon>
    </lineage>
</organism>
<dbReference type="AlphaFoldDB" id="X0UX44"/>